<feature type="domain" description="AMP-dependent synthetase/ligase" evidence="2">
    <location>
        <begin position="43"/>
        <end position="419"/>
    </location>
</feature>
<gene>
    <name evidence="3" type="ORF">H9Q16_12200</name>
</gene>
<dbReference type="InterPro" id="IPR000873">
    <property type="entry name" value="AMP-dep_synth/lig_dom"/>
</dbReference>
<dbReference type="Proteomes" id="UP000635142">
    <property type="component" value="Unassembled WGS sequence"/>
</dbReference>
<accession>A0A927HFQ6</accession>
<sequence>MTLALTLRPHKVLREDRADGSIILRSRYEIGPVARCTGDWLDLWAAEAPDRVFLAERAGAGWREVTYGVALQHVKAIARHLLARDLGPERPIMILSGNGVDHGLLTLAAQYVGIPTVPVAEQYSLIPAAHARLSYAARLTTPGLVFAADGGQYADALALDVFAGVEKLTSAAGPVGTTPFADLLVETSTDIGPAAAAVGPETLAKVLFTSGSTSDPKGVLTTQRMLTTNQAQIATCLPFLRERPPCIVDWLPWNHTFGGSYNFNLMLANGGSLYIDDGKPAPGLMDRTLENLALKSATISFNVPVGFAQLVAAMEADAALRETYFANLDMIFYAGASLPRATWDALAQMAREIGGKTPLITTSWGLTETAPGAMLSHQQSDDPSVIGVPMPALDVKLVPVDVNRFDVRVRGDSITKGYLRNAAKTQEAFDDEGFFLTDDAMGFVDPSDVSKGMAFDGRLSEDFKLSSGTWVQTAALRLSLLGALAPFAQDAVITGADRDALGVLIIPNRAAITARGWHVREQDGLLRSASLEQALTTQLAAHAAAATGSATRISRALVLANPPVMAEGEATAKGNINFPRFLATRADMVERLYGADGDGVIVIPS</sequence>
<keyword evidence="4" id="KW-1185">Reference proteome</keyword>
<dbReference type="RefSeq" id="WP_191075707.1">
    <property type="nucleotide sequence ID" value="NZ_JACTAG010000002.1"/>
</dbReference>
<name>A0A927HFQ6_9RHOB</name>
<protein>
    <submittedName>
        <fullName evidence="3">Feruloyl-CoA synthase</fullName>
    </submittedName>
</protein>
<dbReference type="GO" id="GO:0031956">
    <property type="term" value="F:medium-chain fatty acid-CoA ligase activity"/>
    <property type="evidence" value="ECO:0007669"/>
    <property type="project" value="TreeGrafter"/>
</dbReference>
<organism evidence="3 4">
    <name type="scientific">Sulfitobacter aestuariivivens</name>
    <dbReference type="NCBI Taxonomy" id="2766981"/>
    <lineage>
        <taxon>Bacteria</taxon>
        <taxon>Pseudomonadati</taxon>
        <taxon>Pseudomonadota</taxon>
        <taxon>Alphaproteobacteria</taxon>
        <taxon>Rhodobacterales</taxon>
        <taxon>Roseobacteraceae</taxon>
        <taxon>Sulfitobacter</taxon>
    </lineage>
</organism>
<evidence type="ECO:0000313" key="4">
    <source>
        <dbReference type="Proteomes" id="UP000635142"/>
    </source>
</evidence>
<dbReference type="PROSITE" id="PS00455">
    <property type="entry name" value="AMP_BINDING"/>
    <property type="match status" value="1"/>
</dbReference>
<dbReference type="Gene3D" id="3.40.50.12780">
    <property type="entry name" value="N-terminal domain of ligase-like"/>
    <property type="match status" value="1"/>
</dbReference>
<comment type="similarity">
    <text evidence="1">Belongs to the ATP-dependent AMP-binding enzyme family.</text>
</comment>
<dbReference type="SUPFAM" id="SSF56801">
    <property type="entry name" value="Acetyl-CoA synthetase-like"/>
    <property type="match status" value="1"/>
</dbReference>
<dbReference type="GO" id="GO:0006631">
    <property type="term" value="P:fatty acid metabolic process"/>
    <property type="evidence" value="ECO:0007669"/>
    <property type="project" value="TreeGrafter"/>
</dbReference>
<evidence type="ECO:0000259" key="2">
    <source>
        <dbReference type="Pfam" id="PF00501"/>
    </source>
</evidence>
<dbReference type="InterPro" id="IPR020845">
    <property type="entry name" value="AMP-binding_CS"/>
</dbReference>
<reference evidence="3" key="1">
    <citation type="submission" date="2020-08" db="EMBL/GenBank/DDBJ databases">
        <title>Sulfitobacter aestuariivivens sp. nov., isolated from a tidal flat.</title>
        <authorList>
            <person name="Park S."/>
            <person name="Yoon J.-H."/>
        </authorList>
    </citation>
    <scope>NUCLEOTIDE SEQUENCE</scope>
    <source>
        <strain evidence="3">TSTF-M16</strain>
    </source>
</reference>
<dbReference type="PANTHER" id="PTHR43201:SF8">
    <property type="entry name" value="ACYL-COA SYNTHETASE FAMILY MEMBER 3"/>
    <property type="match status" value="1"/>
</dbReference>
<dbReference type="EMBL" id="JACTAG010000002">
    <property type="protein sequence ID" value="MBD3664688.1"/>
    <property type="molecule type" value="Genomic_DNA"/>
</dbReference>
<evidence type="ECO:0000313" key="3">
    <source>
        <dbReference type="EMBL" id="MBD3664688.1"/>
    </source>
</evidence>
<dbReference type="Pfam" id="PF00501">
    <property type="entry name" value="AMP-binding"/>
    <property type="match status" value="1"/>
</dbReference>
<evidence type="ECO:0000256" key="1">
    <source>
        <dbReference type="ARBA" id="ARBA00006432"/>
    </source>
</evidence>
<proteinExistence type="inferred from homology"/>
<dbReference type="AlphaFoldDB" id="A0A927HFQ6"/>
<dbReference type="Pfam" id="PF23562">
    <property type="entry name" value="AMP-binding_C_3"/>
    <property type="match status" value="1"/>
</dbReference>
<dbReference type="PANTHER" id="PTHR43201">
    <property type="entry name" value="ACYL-COA SYNTHETASE"/>
    <property type="match status" value="1"/>
</dbReference>
<dbReference type="InterPro" id="IPR042099">
    <property type="entry name" value="ANL_N_sf"/>
</dbReference>
<comment type="caution">
    <text evidence="3">The sequence shown here is derived from an EMBL/GenBank/DDBJ whole genome shotgun (WGS) entry which is preliminary data.</text>
</comment>